<proteinExistence type="predicted"/>
<dbReference type="EMBL" id="JBIPKE010000020">
    <property type="protein sequence ID" value="MFH6986065.1"/>
    <property type="molecule type" value="Genomic_DNA"/>
</dbReference>
<name>A0ABW7NEL0_9BACT</name>
<feature type="chain" id="PRO_5047385083" evidence="1">
    <location>
        <begin position="21"/>
        <end position="427"/>
    </location>
</feature>
<evidence type="ECO:0000313" key="3">
    <source>
        <dbReference type="Proteomes" id="UP001610063"/>
    </source>
</evidence>
<organism evidence="2 3">
    <name type="scientific">Marinoscillum luteum</name>
    <dbReference type="NCBI Taxonomy" id="861051"/>
    <lineage>
        <taxon>Bacteria</taxon>
        <taxon>Pseudomonadati</taxon>
        <taxon>Bacteroidota</taxon>
        <taxon>Cytophagia</taxon>
        <taxon>Cytophagales</taxon>
        <taxon>Reichenbachiellaceae</taxon>
        <taxon>Marinoscillum</taxon>
    </lineage>
</organism>
<comment type="caution">
    <text evidence="2">The sequence shown here is derived from an EMBL/GenBank/DDBJ whole genome shotgun (WGS) entry which is preliminary data.</text>
</comment>
<keyword evidence="1" id="KW-0732">Signal</keyword>
<keyword evidence="3" id="KW-1185">Reference proteome</keyword>
<dbReference type="Proteomes" id="UP001610063">
    <property type="component" value="Unassembled WGS sequence"/>
</dbReference>
<reference evidence="2 3" key="1">
    <citation type="journal article" date="2013" name="Int. J. Syst. Evol. Microbiol.">
        <title>Marinoscillum luteum sp. nov., isolated from marine sediment.</title>
        <authorList>
            <person name="Cha I.T."/>
            <person name="Park S.J."/>
            <person name="Kim S.J."/>
            <person name="Kim J.G."/>
            <person name="Jung M.Y."/>
            <person name="Shin K.S."/>
            <person name="Kwon K.K."/>
            <person name="Yang S.H."/>
            <person name="Seo Y.S."/>
            <person name="Rhee S.K."/>
        </authorList>
    </citation>
    <scope>NUCLEOTIDE SEQUENCE [LARGE SCALE GENOMIC DNA]</scope>
    <source>
        <strain evidence="2 3">KCTC 23939</strain>
    </source>
</reference>
<dbReference type="RefSeq" id="WP_395419564.1">
    <property type="nucleotide sequence ID" value="NZ_JBIPKE010000020.1"/>
</dbReference>
<evidence type="ECO:0000313" key="2">
    <source>
        <dbReference type="EMBL" id="MFH6986065.1"/>
    </source>
</evidence>
<gene>
    <name evidence="2" type="ORF">ACHKAR_21605</name>
</gene>
<accession>A0ABW7NEL0</accession>
<sequence>MKTRLTLFIALVLINTLLQAQPWNYDNQSVIYSTGGKVGVGLNTPSGKFHILHSGTLGGKADASKSYLTLSDGTNQMFFDVNEITGTDQMIIGAQGGIRFRYVNSSGFTERMSILPSGEVGIGTIAPAGKFHVQSQNIGSQHYLTLANIFEATEARVQIIALDKDNAASMIHLTNVPEGGGNNKHWGIHHTGALRNDRLEFGFGTTTTSGDGNAWDLPAKMVIETDGDVGIGTATPGSRLDIRGGDLMVYKNDIRLLDVNNGTSDGMGIGHMNMSQMSIFADAEIHFKESDEMATKVWIDLNDGQMGIRTTSVPADYAFAVDGKAIMEEVKVEMSGSWPDYVFDPDYTLPTLEETSAYVKANQHLPGMPSAKEVAANGISLGEMNAKLLEKIEELTLHTIRQQEMIDALNHQNQYILKELAHIKDQD</sequence>
<protein>
    <submittedName>
        <fullName evidence="2">Uncharacterized protein</fullName>
    </submittedName>
</protein>
<feature type="signal peptide" evidence="1">
    <location>
        <begin position="1"/>
        <end position="20"/>
    </location>
</feature>
<evidence type="ECO:0000256" key="1">
    <source>
        <dbReference type="SAM" id="SignalP"/>
    </source>
</evidence>